<dbReference type="EMBL" id="JAGSCS010000001">
    <property type="protein sequence ID" value="MBR0574938.1"/>
    <property type="molecule type" value="Genomic_DNA"/>
</dbReference>
<evidence type="ECO:0000259" key="1">
    <source>
        <dbReference type="Pfam" id="PF01261"/>
    </source>
</evidence>
<organism evidence="2 3">
    <name type="scientific">Proteiniclasticum sediminis</name>
    <dbReference type="NCBI Taxonomy" id="2804028"/>
    <lineage>
        <taxon>Bacteria</taxon>
        <taxon>Bacillati</taxon>
        <taxon>Bacillota</taxon>
        <taxon>Clostridia</taxon>
        <taxon>Eubacteriales</taxon>
        <taxon>Clostridiaceae</taxon>
        <taxon>Proteiniclasticum</taxon>
    </lineage>
</organism>
<dbReference type="RefSeq" id="WP_211799447.1">
    <property type="nucleotide sequence ID" value="NZ_JAGSCS010000001.1"/>
</dbReference>
<dbReference type="FunFam" id="3.20.20.150:FF:000017">
    <property type="entry name" value="Endonuclease IV related protein"/>
    <property type="match status" value="1"/>
</dbReference>
<protein>
    <submittedName>
        <fullName evidence="2">TIM barrel protein</fullName>
    </submittedName>
</protein>
<dbReference type="PANTHER" id="PTHR21445">
    <property type="entry name" value="ENDONUCLEASE IV ENDODEOXYRIBONUCLEASE IV"/>
    <property type="match status" value="1"/>
</dbReference>
<dbReference type="Gene3D" id="3.20.20.150">
    <property type="entry name" value="Divalent-metal-dependent TIM barrel enzymes"/>
    <property type="match status" value="1"/>
</dbReference>
<keyword evidence="3" id="KW-1185">Reference proteome</keyword>
<dbReference type="GO" id="GO:0003906">
    <property type="term" value="F:DNA-(apurinic or apyrimidinic site) endonuclease activity"/>
    <property type="evidence" value="ECO:0007669"/>
    <property type="project" value="TreeGrafter"/>
</dbReference>
<comment type="caution">
    <text evidence="2">The sequence shown here is derived from an EMBL/GenBank/DDBJ whole genome shotgun (WGS) entry which is preliminary data.</text>
</comment>
<accession>A0A941CPC6</accession>
<dbReference type="InterPro" id="IPR013022">
    <property type="entry name" value="Xyl_isomerase-like_TIM-brl"/>
</dbReference>
<dbReference type="SMART" id="SM00518">
    <property type="entry name" value="AP2Ec"/>
    <property type="match status" value="1"/>
</dbReference>
<feature type="domain" description="Xylose isomerase-like TIM barrel" evidence="1">
    <location>
        <begin position="25"/>
        <end position="254"/>
    </location>
</feature>
<dbReference type="SUPFAM" id="SSF51658">
    <property type="entry name" value="Xylose isomerase-like"/>
    <property type="match status" value="1"/>
</dbReference>
<dbReference type="Pfam" id="PF01261">
    <property type="entry name" value="AP_endonuc_2"/>
    <property type="match status" value="1"/>
</dbReference>
<dbReference type="GO" id="GO:0008270">
    <property type="term" value="F:zinc ion binding"/>
    <property type="evidence" value="ECO:0007669"/>
    <property type="project" value="InterPro"/>
</dbReference>
<dbReference type="Proteomes" id="UP000675379">
    <property type="component" value="Unassembled WGS sequence"/>
</dbReference>
<dbReference type="GO" id="GO:0006284">
    <property type="term" value="P:base-excision repair"/>
    <property type="evidence" value="ECO:0007669"/>
    <property type="project" value="TreeGrafter"/>
</dbReference>
<sequence>MQKLRFGISGIPHGDRKMTYPEGIEYLRSYGLDAMELPFVRSVNVTDKNRPGILAMKEKHEIYLSAHGSYFINLNAEDAEKREASKERILKGAAALASVGGRSLVFHAGYYLQDTREITLQNILRELETLPDLGVTYRLETTGKETQFGNLEELIAISQTIPTCGICVDFSHIHARYNGILKTYEDFARILEQIGEGLGQSALEDLHLHLSGIHYGPKGEKNHLPFEESDFQYKACLQALKAFHAGGVVICESPILEKDGLLLKEYWETL</sequence>
<dbReference type="GO" id="GO:0003677">
    <property type="term" value="F:DNA binding"/>
    <property type="evidence" value="ECO:0007669"/>
    <property type="project" value="InterPro"/>
</dbReference>
<evidence type="ECO:0000313" key="3">
    <source>
        <dbReference type="Proteomes" id="UP000675379"/>
    </source>
</evidence>
<dbReference type="PANTHER" id="PTHR21445:SF0">
    <property type="entry name" value="APURINIC-APYRIMIDINIC ENDONUCLEASE"/>
    <property type="match status" value="1"/>
</dbReference>
<evidence type="ECO:0000313" key="2">
    <source>
        <dbReference type="EMBL" id="MBR0574938.1"/>
    </source>
</evidence>
<dbReference type="InterPro" id="IPR001719">
    <property type="entry name" value="AP_endonuc_2"/>
</dbReference>
<dbReference type="InterPro" id="IPR036237">
    <property type="entry name" value="Xyl_isomerase-like_sf"/>
</dbReference>
<proteinExistence type="predicted"/>
<gene>
    <name evidence="2" type="ORF">KCG48_01155</name>
</gene>
<dbReference type="AlphaFoldDB" id="A0A941CPC6"/>
<dbReference type="GO" id="GO:0008081">
    <property type="term" value="F:phosphoric diester hydrolase activity"/>
    <property type="evidence" value="ECO:0007669"/>
    <property type="project" value="TreeGrafter"/>
</dbReference>
<reference evidence="2" key="1">
    <citation type="submission" date="2021-04" db="EMBL/GenBank/DDBJ databases">
        <title>Proteiniclasticum sedimins sp. nov., an obligate anaerobic bacterium isolated from anaerobic sludge.</title>
        <authorList>
            <person name="Liu J."/>
        </authorList>
    </citation>
    <scope>NUCLEOTIDE SEQUENCE</scope>
    <source>
        <strain evidence="2">BAD-10</strain>
    </source>
</reference>
<dbReference type="CDD" id="cd00019">
    <property type="entry name" value="AP2Ec"/>
    <property type="match status" value="1"/>
</dbReference>
<name>A0A941CPC6_9CLOT</name>